<keyword evidence="1" id="KW-0812">Transmembrane</keyword>
<dbReference type="Proteomes" id="UP000618460">
    <property type="component" value="Unassembled WGS sequence"/>
</dbReference>
<reference evidence="2" key="1">
    <citation type="journal article" date="2014" name="Int. J. Syst. Evol. Microbiol.">
        <title>Complete genome sequence of Corynebacterium casei LMG S-19264T (=DSM 44701T), isolated from a smear-ripened cheese.</title>
        <authorList>
            <consortium name="US DOE Joint Genome Institute (JGI-PGF)"/>
            <person name="Walter F."/>
            <person name="Albersmeier A."/>
            <person name="Kalinowski J."/>
            <person name="Ruckert C."/>
        </authorList>
    </citation>
    <scope>NUCLEOTIDE SEQUENCE</scope>
    <source>
        <strain evidence="2">CGMCC 1.6333</strain>
    </source>
</reference>
<reference evidence="2" key="2">
    <citation type="submission" date="2020-09" db="EMBL/GenBank/DDBJ databases">
        <authorList>
            <person name="Sun Q."/>
            <person name="Zhou Y."/>
        </authorList>
    </citation>
    <scope>NUCLEOTIDE SEQUENCE</scope>
    <source>
        <strain evidence="2">CGMCC 1.6333</strain>
    </source>
</reference>
<evidence type="ECO:0000256" key="1">
    <source>
        <dbReference type="SAM" id="Phobius"/>
    </source>
</evidence>
<sequence>MRQYAILYLLLTAFLLYVAWPALNLQANGIESVFWLIWLVFLFLVIGANLAVVLKVQEPHGQSVTNKQVKAMKN</sequence>
<dbReference type="EMBL" id="BMLG01000003">
    <property type="protein sequence ID" value="GGM26587.1"/>
    <property type="molecule type" value="Genomic_DNA"/>
</dbReference>
<accession>A0A917WT59</accession>
<dbReference type="AlphaFoldDB" id="A0A917WT59"/>
<keyword evidence="3" id="KW-1185">Reference proteome</keyword>
<keyword evidence="1" id="KW-0472">Membrane</keyword>
<evidence type="ECO:0000313" key="3">
    <source>
        <dbReference type="Proteomes" id="UP000618460"/>
    </source>
</evidence>
<name>A0A917WT59_9BACI</name>
<dbReference type="RefSeq" id="WP_117154720.1">
    <property type="nucleotide sequence ID" value="NZ_BMLG01000003.1"/>
</dbReference>
<protein>
    <submittedName>
        <fullName evidence="2">Uncharacterized protein</fullName>
    </submittedName>
</protein>
<organism evidence="2 3">
    <name type="scientific">Paraliobacillus quinghaiensis</name>
    <dbReference type="NCBI Taxonomy" id="470815"/>
    <lineage>
        <taxon>Bacteria</taxon>
        <taxon>Bacillati</taxon>
        <taxon>Bacillota</taxon>
        <taxon>Bacilli</taxon>
        <taxon>Bacillales</taxon>
        <taxon>Bacillaceae</taxon>
        <taxon>Paraliobacillus</taxon>
    </lineage>
</organism>
<keyword evidence="1" id="KW-1133">Transmembrane helix</keyword>
<evidence type="ECO:0000313" key="2">
    <source>
        <dbReference type="EMBL" id="GGM26587.1"/>
    </source>
</evidence>
<proteinExistence type="predicted"/>
<comment type="caution">
    <text evidence="2">The sequence shown here is derived from an EMBL/GenBank/DDBJ whole genome shotgun (WGS) entry which is preliminary data.</text>
</comment>
<gene>
    <name evidence="2" type="ORF">GCM10011351_10410</name>
</gene>
<feature type="transmembrane region" description="Helical" evidence="1">
    <location>
        <begin position="34"/>
        <end position="54"/>
    </location>
</feature>